<comment type="similarity">
    <text evidence="1">Belongs to the UPF0145 family.</text>
</comment>
<dbReference type="Gene3D" id="3.30.110.70">
    <property type="entry name" value="Hypothetical protein apc22750. Chain B"/>
    <property type="match status" value="3"/>
</dbReference>
<proteinExistence type="inferred from homology"/>
<evidence type="ECO:0000256" key="1">
    <source>
        <dbReference type="ARBA" id="ARBA00010751"/>
    </source>
</evidence>
<gene>
    <name evidence="3" type="ORF">LZC94_29660</name>
</gene>
<feature type="transmembrane region" description="Helical" evidence="2">
    <location>
        <begin position="258"/>
        <end position="277"/>
    </location>
</feature>
<reference evidence="3 4" key="1">
    <citation type="submission" date="2021-12" db="EMBL/GenBank/DDBJ databases">
        <title>Discovery of the Pendulisporaceae a myxobacterial family with distinct sporulation behavior and unique specialized metabolism.</title>
        <authorList>
            <person name="Garcia R."/>
            <person name="Popoff A."/>
            <person name="Bader C.D."/>
            <person name="Loehr J."/>
            <person name="Walesch S."/>
            <person name="Walt C."/>
            <person name="Boldt J."/>
            <person name="Bunk B."/>
            <person name="Haeckl F.J.F.P.J."/>
            <person name="Gunesch A.P."/>
            <person name="Birkelbach J."/>
            <person name="Nuebel U."/>
            <person name="Pietschmann T."/>
            <person name="Bach T."/>
            <person name="Mueller R."/>
        </authorList>
    </citation>
    <scope>NUCLEOTIDE SEQUENCE [LARGE SCALE GENOMIC DNA]</scope>
    <source>
        <strain evidence="3 4">MSr11954</strain>
    </source>
</reference>
<dbReference type="InterPro" id="IPR035439">
    <property type="entry name" value="UPF0145_dom_sf"/>
</dbReference>
<name>A0ABZ2LM63_9BACT</name>
<keyword evidence="2" id="KW-0472">Membrane</keyword>
<evidence type="ECO:0000256" key="2">
    <source>
        <dbReference type="SAM" id="Phobius"/>
    </source>
</evidence>
<dbReference type="PANTHER" id="PTHR34068:SF2">
    <property type="entry name" value="UPF0145 PROTEIN SCO3412"/>
    <property type="match status" value="1"/>
</dbReference>
<protein>
    <submittedName>
        <fullName evidence="3">YbjQ family protein</fullName>
    </submittedName>
</protein>
<organism evidence="3 4">
    <name type="scientific">Pendulispora albinea</name>
    <dbReference type="NCBI Taxonomy" id="2741071"/>
    <lineage>
        <taxon>Bacteria</taxon>
        <taxon>Pseudomonadati</taxon>
        <taxon>Myxococcota</taxon>
        <taxon>Myxococcia</taxon>
        <taxon>Myxococcales</taxon>
        <taxon>Sorangiineae</taxon>
        <taxon>Pendulisporaceae</taxon>
        <taxon>Pendulispora</taxon>
    </lineage>
</organism>
<sequence>MLISGMSGNEIFCLAQKGLFPGEIAVGNSVRSMGVGGSIGASFQSMATGEIGAITQLISEGRHAAISRMEDEAKRRGAIGVTGVISELTTLAGYTEFLSQGTGVHVQSVQPGQPFFSTSASGTELYCHIDAGYQPVKFVMGNVAYALGIGGGIMGSLRTMAQGEVTEYSQLYNGIRHLALQRLQAEAAALGANSVVDIRLDMLPFGPAGTIELLMTGTASYNPRLSQGPVAPDQVVTSELTGEELWNLAKLGFVPQRLVMATSVYSLGIAAGIGTMFKSMSRGELPEVTHLVYKARENCLDLIRREAQAIGAERVIGNKLIIRELGPGLIEIIAVGTAIRPHPNSAPETPHLIPQAVIQDRDMMNLGGALPLVIGARARGAPRAIGCLIVLVMIIVGAIVAVFIGLLSGN</sequence>
<keyword evidence="4" id="KW-1185">Reference proteome</keyword>
<dbReference type="InterPro" id="IPR002765">
    <property type="entry name" value="UPF0145_YbjQ-like"/>
</dbReference>
<dbReference type="PANTHER" id="PTHR34068">
    <property type="entry name" value="UPF0145 PROTEIN YBJQ"/>
    <property type="match status" value="1"/>
</dbReference>
<dbReference type="EMBL" id="CP089984">
    <property type="protein sequence ID" value="WXB12008.1"/>
    <property type="molecule type" value="Genomic_DNA"/>
</dbReference>
<accession>A0ABZ2LM63</accession>
<dbReference type="Proteomes" id="UP001370348">
    <property type="component" value="Chromosome"/>
</dbReference>
<dbReference type="RefSeq" id="WP_394821625.1">
    <property type="nucleotide sequence ID" value="NZ_CP089984.1"/>
</dbReference>
<dbReference type="Pfam" id="PF01906">
    <property type="entry name" value="YbjQ_1"/>
    <property type="match status" value="3"/>
</dbReference>
<evidence type="ECO:0000313" key="3">
    <source>
        <dbReference type="EMBL" id="WXB12008.1"/>
    </source>
</evidence>
<keyword evidence="2" id="KW-1133">Transmembrane helix</keyword>
<keyword evidence="2" id="KW-0812">Transmembrane</keyword>
<evidence type="ECO:0000313" key="4">
    <source>
        <dbReference type="Proteomes" id="UP001370348"/>
    </source>
</evidence>
<feature type="transmembrane region" description="Helical" evidence="2">
    <location>
        <begin position="384"/>
        <end position="407"/>
    </location>
</feature>
<dbReference type="SUPFAM" id="SSF117782">
    <property type="entry name" value="YbjQ-like"/>
    <property type="match status" value="3"/>
</dbReference>